<dbReference type="InterPro" id="IPR035897">
    <property type="entry name" value="Toll_tir_struct_dom_sf"/>
</dbReference>
<dbReference type="SMART" id="SM00255">
    <property type="entry name" value="TIR"/>
    <property type="match status" value="1"/>
</dbReference>
<name>A0A2N9F7Q0_FAGSY</name>
<keyword evidence="2" id="KW-0520">NAD</keyword>
<sequence length="382" mass="43884">MTSISTQKASSSSTPPWKYDVFLTFRGEDTRNSFTDHLYATLKYKGINTFKDEEKLERGKSISSELLKAIEESRFAIVILSRNYASSTWCLDELVKIIGCMKEMKTTVFPIFYDVDPSNVRKQNGTFAQAFAKHEEHFKDNIKKVQTWRTTLREVANLKGWHLQDRSESKVIQNIVGELWHKLSYPSSEDLEDLVGIISKAKKLESCLAIGSNDVRIIGVWGMGGIGVLVDKSLVKMNDTEIWMHDLLQEMGRNIVHQECFEEPGKRSRLWSFEDINNVLTKNTSFERLKSIRLRKSPKLVETLDFTKVPVLEKLVLEDCINLPRVHPSIGVHKKLKVLNLEGCKNLKSLPSKFEMESLEILILSDAQNLRDCQRIWGMQKV</sequence>
<dbReference type="SUPFAM" id="SSF52058">
    <property type="entry name" value="L domain-like"/>
    <property type="match status" value="1"/>
</dbReference>
<feature type="domain" description="TIR" evidence="3">
    <location>
        <begin position="17"/>
        <end position="187"/>
    </location>
</feature>
<organism evidence="4">
    <name type="scientific">Fagus sylvatica</name>
    <name type="common">Beechnut</name>
    <dbReference type="NCBI Taxonomy" id="28930"/>
    <lineage>
        <taxon>Eukaryota</taxon>
        <taxon>Viridiplantae</taxon>
        <taxon>Streptophyta</taxon>
        <taxon>Embryophyta</taxon>
        <taxon>Tracheophyta</taxon>
        <taxon>Spermatophyta</taxon>
        <taxon>Magnoliopsida</taxon>
        <taxon>eudicotyledons</taxon>
        <taxon>Gunneridae</taxon>
        <taxon>Pentapetalae</taxon>
        <taxon>rosids</taxon>
        <taxon>fabids</taxon>
        <taxon>Fagales</taxon>
        <taxon>Fagaceae</taxon>
        <taxon>Fagus</taxon>
    </lineage>
</organism>
<dbReference type="FunFam" id="3.40.50.10140:FF:000007">
    <property type="entry name" value="Disease resistance protein (TIR-NBS-LRR class)"/>
    <property type="match status" value="1"/>
</dbReference>
<evidence type="ECO:0000313" key="4">
    <source>
        <dbReference type="EMBL" id="SPC83193.1"/>
    </source>
</evidence>
<proteinExistence type="predicted"/>
<dbReference type="PROSITE" id="PS50104">
    <property type="entry name" value="TIR"/>
    <property type="match status" value="1"/>
</dbReference>
<dbReference type="Gene3D" id="3.40.50.10140">
    <property type="entry name" value="Toll/interleukin-1 receptor homology (TIR) domain"/>
    <property type="match status" value="1"/>
</dbReference>
<dbReference type="InterPro" id="IPR032675">
    <property type="entry name" value="LRR_dom_sf"/>
</dbReference>
<evidence type="ECO:0000256" key="2">
    <source>
        <dbReference type="ARBA" id="ARBA00023027"/>
    </source>
</evidence>
<dbReference type="EMBL" id="OIVN01000630">
    <property type="protein sequence ID" value="SPC83193.1"/>
    <property type="molecule type" value="Genomic_DNA"/>
</dbReference>
<dbReference type="SUPFAM" id="SSF52200">
    <property type="entry name" value="Toll/Interleukin receptor TIR domain"/>
    <property type="match status" value="1"/>
</dbReference>
<dbReference type="Pfam" id="PF23282">
    <property type="entry name" value="WHD_ROQ1"/>
    <property type="match status" value="1"/>
</dbReference>
<dbReference type="Gene3D" id="3.80.10.10">
    <property type="entry name" value="Ribonuclease Inhibitor"/>
    <property type="match status" value="1"/>
</dbReference>
<gene>
    <name evidence="4" type="ORF">FSB_LOCUS11075</name>
</gene>
<evidence type="ECO:0000256" key="1">
    <source>
        <dbReference type="ARBA" id="ARBA00022737"/>
    </source>
</evidence>
<evidence type="ECO:0000259" key="3">
    <source>
        <dbReference type="PROSITE" id="PS50104"/>
    </source>
</evidence>
<dbReference type="GO" id="GO:0007165">
    <property type="term" value="P:signal transduction"/>
    <property type="evidence" value="ECO:0007669"/>
    <property type="project" value="InterPro"/>
</dbReference>
<keyword evidence="1" id="KW-0677">Repeat</keyword>
<protein>
    <recommendedName>
        <fullName evidence="3">TIR domain-containing protein</fullName>
    </recommendedName>
</protein>
<dbReference type="GO" id="GO:0006952">
    <property type="term" value="P:defense response"/>
    <property type="evidence" value="ECO:0007669"/>
    <property type="project" value="InterPro"/>
</dbReference>
<dbReference type="PANTHER" id="PTHR11017:SF573">
    <property type="entry name" value="ADP-RIBOSYL CYCLASE_CYCLIC ADP-RIBOSE HYDROLASE"/>
    <property type="match status" value="1"/>
</dbReference>
<dbReference type="AlphaFoldDB" id="A0A2N9F7Q0"/>
<dbReference type="PANTHER" id="PTHR11017">
    <property type="entry name" value="LEUCINE-RICH REPEAT-CONTAINING PROTEIN"/>
    <property type="match status" value="1"/>
</dbReference>
<reference evidence="4" key="1">
    <citation type="submission" date="2018-02" db="EMBL/GenBank/DDBJ databases">
        <authorList>
            <person name="Cohen D.B."/>
            <person name="Kent A.D."/>
        </authorList>
    </citation>
    <scope>NUCLEOTIDE SEQUENCE</scope>
</reference>
<dbReference type="InterPro" id="IPR058192">
    <property type="entry name" value="WHD_ROQ1-like"/>
</dbReference>
<accession>A0A2N9F7Q0</accession>
<dbReference type="InterPro" id="IPR044974">
    <property type="entry name" value="Disease_R_plants"/>
</dbReference>
<dbReference type="Pfam" id="PF01582">
    <property type="entry name" value="TIR"/>
    <property type="match status" value="1"/>
</dbReference>
<dbReference type="InterPro" id="IPR000157">
    <property type="entry name" value="TIR_dom"/>
</dbReference>